<name>A0ABT7QVC7_9BACT</name>
<proteinExistence type="inferred from homology"/>
<dbReference type="PANTHER" id="PTHR30408">
    <property type="entry name" value="TYPE-1 RESTRICTION ENZYME ECOKI SPECIFICITY PROTEIN"/>
    <property type="match status" value="1"/>
</dbReference>
<keyword evidence="6" id="KW-1185">Reference proteome</keyword>
<protein>
    <submittedName>
        <fullName evidence="5">Restriction endonuclease subunit S</fullName>
        <ecNumber evidence="5">3.1.21.-</ecNumber>
    </submittedName>
</protein>
<reference evidence="5" key="1">
    <citation type="submission" date="2023-01" db="EMBL/GenBank/DDBJ databases">
        <title>Sulfurovum sp. zt1-1 genome assembly.</title>
        <authorList>
            <person name="Wang J."/>
        </authorList>
    </citation>
    <scope>NUCLEOTIDE SEQUENCE</scope>
    <source>
        <strain evidence="5">Zt1-1</strain>
    </source>
</reference>
<dbReference type="SUPFAM" id="SSF116734">
    <property type="entry name" value="DNA methylase specificity domain"/>
    <property type="match status" value="2"/>
</dbReference>
<evidence type="ECO:0000256" key="2">
    <source>
        <dbReference type="ARBA" id="ARBA00022747"/>
    </source>
</evidence>
<comment type="caution">
    <text evidence="5">The sequence shown here is derived from an EMBL/GenBank/DDBJ whole genome shotgun (WGS) entry which is preliminary data.</text>
</comment>
<dbReference type="EMBL" id="JAQIBD010000001">
    <property type="protein sequence ID" value="MDM5270790.1"/>
    <property type="molecule type" value="Genomic_DNA"/>
</dbReference>
<dbReference type="GO" id="GO:0004519">
    <property type="term" value="F:endonuclease activity"/>
    <property type="evidence" value="ECO:0007669"/>
    <property type="project" value="UniProtKB-KW"/>
</dbReference>
<dbReference type="GO" id="GO:0016787">
    <property type="term" value="F:hydrolase activity"/>
    <property type="evidence" value="ECO:0007669"/>
    <property type="project" value="UniProtKB-KW"/>
</dbReference>
<evidence type="ECO:0000313" key="5">
    <source>
        <dbReference type="EMBL" id="MDM5270790.1"/>
    </source>
</evidence>
<keyword evidence="5" id="KW-0255">Endonuclease</keyword>
<keyword evidence="5" id="KW-0378">Hydrolase</keyword>
<comment type="similarity">
    <text evidence="1">Belongs to the type-I restriction system S methylase family.</text>
</comment>
<evidence type="ECO:0000256" key="3">
    <source>
        <dbReference type="ARBA" id="ARBA00023125"/>
    </source>
</evidence>
<keyword evidence="2" id="KW-0680">Restriction system</keyword>
<sequence length="474" mass="55443">MSKAVKFSNFALDPKLGLKDYSVLHIKNGIYLKNVLLNKNVETDIKSGRTPSKFNEDYWNGEYDFFTMQDIDNSTYILNNKSSEQITDYAIDNEKTLYMVPRNSLIVSNAMTIGLAFITQRDIFINQNVFHINLDDDLVNKIFLKWYFNLVFRPKFKKLFASKYLSKDEFGRLLIPNIPLDIQIHLVEKIVPIEQEIQNLKSQKKEHLEIINEVFAEEYKYSKNLWKEFGKGMTAGTQKSYDKTFRIYTMPFSQMNESNIFRFSSRFHNPLTRKIEKIFHSKNTIKLKTILEQDIKRGVSPKYDENGDIPVVKTGQLKNGNIDLIDCEFVNEDFFTLKEKAQIKENDILIASTGKVSLGKIDINEQDEQDLIADGHVSIVRVNNNYNPLFLTYFLRSLLGTYQIERDYTGATNQIELYVNEIKNFYIPDFTLKKQHKIAEQIKFQIDAQKMIDEQIKQKQKEISDIVYSVIEES</sequence>
<dbReference type="PANTHER" id="PTHR30408:SF12">
    <property type="entry name" value="TYPE I RESTRICTION ENZYME MJAVIII SPECIFICITY SUBUNIT"/>
    <property type="match status" value="1"/>
</dbReference>
<dbReference type="Gene3D" id="3.90.220.20">
    <property type="entry name" value="DNA methylase specificity domains"/>
    <property type="match status" value="2"/>
</dbReference>
<evidence type="ECO:0000259" key="4">
    <source>
        <dbReference type="Pfam" id="PF01420"/>
    </source>
</evidence>
<accession>A0ABT7QVC7</accession>
<keyword evidence="5" id="KW-0540">Nuclease</keyword>
<dbReference type="InterPro" id="IPR052021">
    <property type="entry name" value="Type-I_RS_S_subunit"/>
</dbReference>
<dbReference type="InterPro" id="IPR000055">
    <property type="entry name" value="Restrct_endonuc_typeI_TRD"/>
</dbReference>
<dbReference type="Pfam" id="PF01420">
    <property type="entry name" value="Methylase_S"/>
    <property type="match status" value="2"/>
</dbReference>
<keyword evidence="3" id="KW-0238">DNA-binding</keyword>
<dbReference type="InterPro" id="IPR044946">
    <property type="entry name" value="Restrct_endonuc_typeI_TRD_sf"/>
</dbReference>
<feature type="domain" description="Type I restriction modification DNA specificity" evidence="4">
    <location>
        <begin position="296"/>
        <end position="458"/>
    </location>
</feature>
<dbReference type="Proteomes" id="UP001169069">
    <property type="component" value="Unassembled WGS sequence"/>
</dbReference>
<feature type="domain" description="Type I restriction modification DNA specificity" evidence="4">
    <location>
        <begin position="44"/>
        <end position="209"/>
    </location>
</feature>
<organism evidence="5 6">
    <name type="scientific">Sulfurovum zhangzhouensis</name>
    <dbReference type="NCBI Taxonomy" id="3019067"/>
    <lineage>
        <taxon>Bacteria</taxon>
        <taxon>Pseudomonadati</taxon>
        <taxon>Campylobacterota</taxon>
        <taxon>Epsilonproteobacteria</taxon>
        <taxon>Campylobacterales</taxon>
        <taxon>Sulfurovaceae</taxon>
        <taxon>Sulfurovum</taxon>
    </lineage>
</organism>
<evidence type="ECO:0000256" key="1">
    <source>
        <dbReference type="ARBA" id="ARBA00010923"/>
    </source>
</evidence>
<evidence type="ECO:0000313" key="6">
    <source>
        <dbReference type="Proteomes" id="UP001169069"/>
    </source>
</evidence>
<dbReference type="EC" id="3.1.21.-" evidence="5"/>
<gene>
    <name evidence="5" type="ORF">PGH07_01210</name>
</gene>